<keyword evidence="2" id="KW-1185">Reference proteome</keyword>
<dbReference type="Pfam" id="PF20393">
    <property type="entry name" value="Pro_CA_2"/>
    <property type="match status" value="1"/>
</dbReference>
<comment type="caution">
    <text evidence="1">The sequence shown here is derived from an EMBL/GenBank/DDBJ whole genome shotgun (WGS) entry which is preliminary data.</text>
</comment>
<name>A0A3N5C9Q4_9BACI</name>
<evidence type="ECO:0000313" key="2">
    <source>
        <dbReference type="Proteomes" id="UP000276443"/>
    </source>
</evidence>
<evidence type="ECO:0000313" key="1">
    <source>
        <dbReference type="EMBL" id="RPF53401.1"/>
    </source>
</evidence>
<evidence type="ECO:0008006" key="3">
    <source>
        <dbReference type="Google" id="ProtNLM"/>
    </source>
</evidence>
<dbReference type="EMBL" id="RKRF01000009">
    <property type="protein sequence ID" value="RPF53401.1"/>
    <property type="molecule type" value="Genomic_DNA"/>
</dbReference>
<proteinExistence type="predicted"/>
<sequence length="125" mass="14107">MAEGTFVTAINCMDGRVQEPVIQWMKSKYQVDYVDMITEAGPNKYLLDGSEDQVESLKTKVDISYSKHGSKVLAIVGHHDCAGNPIDKEEKVAQIKQSIQKAKTWGFELDIIGLYVNEKWEVEEV</sequence>
<dbReference type="InterPro" id="IPR046871">
    <property type="entry name" value="Pro_CA_2"/>
</dbReference>
<dbReference type="RefSeq" id="WP_124221909.1">
    <property type="nucleotide sequence ID" value="NZ_RKRF01000009.1"/>
</dbReference>
<organism evidence="1 2">
    <name type="scientific">Aquisalibacillus elongatus</name>
    <dbReference type="NCBI Taxonomy" id="485577"/>
    <lineage>
        <taxon>Bacteria</taxon>
        <taxon>Bacillati</taxon>
        <taxon>Bacillota</taxon>
        <taxon>Bacilli</taxon>
        <taxon>Bacillales</taxon>
        <taxon>Bacillaceae</taxon>
        <taxon>Aquisalibacillus</taxon>
    </lineage>
</organism>
<dbReference type="OrthoDB" id="9794613at2"/>
<accession>A0A3N5C9Q4</accession>
<reference evidence="1 2" key="1">
    <citation type="submission" date="2018-11" db="EMBL/GenBank/DDBJ databases">
        <title>Genomic Encyclopedia of Type Strains, Phase IV (KMG-IV): sequencing the most valuable type-strain genomes for metagenomic binning, comparative biology and taxonomic classification.</title>
        <authorList>
            <person name="Goeker M."/>
        </authorList>
    </citation>
    <scope>NUCLEOTIDE SEQUENCE [LARGE SCALE GENOMIC DNA]</scope>
    <source>
        <strain evidence="1 2">DSM 18090</strain>
    </source>
</reference>
<dbReference type="Proteomes" id="UP000276443">
    <property type="component" value="Unassembled WGS sequence"/>
</dbReference>
<gene>
    <name evidence="1" type="ORF">EDC24_1900</name>
</gene>
<dbReference type="AlphaFoldDB" id="A0A3N5C9Q4"/>
<protein>
    <recommendedName>
        <fullName evidence="3">Carbonic anhydrase</fullName>
    </recommendedName>
</protein>